<dbReference type="Proteomes" id="UP001374599">
    <property type="component" value="Unassembled WGS sequence"/>
</dbReference>
<evidence type="ECO:0000313" key="1">
    <source>
        <dbReference type="EMBL" id="GMQ63707.1"/>
    </source>
</evidence>
<reference evidence="1" key="1">
    <citation type="submission" date="2023-09" db="EMBL/GenBank/DDBJ databases">
        <title>Vallitalea sediminicola and Vallitalea maricola sp. nov., anaerobic bacteria isolated from marine sediment.</title>
        <authorList>
            <person name="Hirano S."/>
            <person name="Maeda A."/>
            <person name="Terahara T."/>
            <person name="Mori K."/>
            <person name="Hamada M."/>
            <person name="Matsumoto R."/>
            <person name="Kobayashi T."/>
        </authorList>
    </citation>
    <scope>NUCLEOTIDE SEQUENCE</scope>
    <source>
        <strain evidence="1">AN17-2</strain>
    </source>
</reference>
<evidence type="ECO:0000313" key="2">
    <source>
        <dbReference type="Proteomes" id="UP001374599"/>
    </source>
</evidence>
<accession>A0ACB5ULH7</accession>
<protein>
    <submittedName>
        <fullName evidence="1">Uncharacterized protein</fullName>
    </submittedName>
</protein>
<proteinExistence type="predicted"/>
<keyword evidence="2" id="KW-1185">Reference proteome</keyword>
<gene>
    <name evidence="1" type="ORF">AN2V17_29410</name>
</gene>
<comment type="caution">
    <text evidence="1">The sequence shown here is derived from an EMBL/GenBank/DDBJ whole genome shotgun (WGS) entry which is preliminary data.</text>
</comment>
<sequence>MKKISKLISVLMVLTLVCGLFIGCGTKKGEPAGVDNSKQNTENESEKESNNNNAENNESEPAKKVELKTETMFGGTDPCTKSYEAFLKKFMNEHKNITIKDDSMTSVGDEYRTKVKTDFATGNEPDICYFYSLADADGIINSGKVVTYQEIWEEYPDIASDVQEIAKQSVAKNDGNIYSIPISGFYEGLFCNKALFDKYNLDLPTDWDKLLKAIETFKEKDIIPIAAPVGQSHYLCEFFTIAFGTKEHKALFSEGVQDSYIQGLNEIKNFYNMGAFPKSAITMQIEEAQNLFKLEKAAMTFDGSWFNGHFKDEFEHLQDKVVILPMPAKNDKKGPKDIIGGYSTGFFVSRRAWDDKDKRPAVAQFLKEILSYETLSQFAKDNGGIPVVGEIEIAEDLPSCNKSGLQMFVDATAINMPFADQIKPEAFNHIWKDGVPYIVAGEKTAEEVLNKAMEIQNSAENSN</sequence>
<dbReference type="EMBL" id="BTPU01000050">
    <property type="protein sequence ID" value="GMQ63707.1"/>
    <property type="molecule type" value="Genomic_DNA"/>
</dbReference>
<organism evidence="1 2">
    <name type="scientific">Vallitalea maricola</name>
    <dbReference type="NCBI Taxonomy" id="3074433"/>
    <lineage>
        <taxon>Bacteria</taxon>
        <taxon>Bacillati</taxon>
        <taxon>Bacillota</taxon>
        <taxon>Clostridia</taxon>
        <taxon>Lachnospirales</taxon>
        <taxon>Vallitaleaceae</taxon>
        <taxon>Vallitalea</taxon>
    </lineage>
</organism>
<name>A0ACB5ULH7_9FIRM</name>